<protein>
    <submittedName>
        <fullName evidence="2">MaoC-like domain</fullName>
    </submittedName>
</protein>
<dbReference type="AlphaFoldDB" id="A0A200QFS7"/>
<dbReference type="EMBL" id="MVGT01002161">
    <property type="protein sequence ID" value="OVA09227.1"/>
    <property type="molecule type" value="Genomic_DNA"/>
</dbReference>
<dbReference type="InParanoid" id="A0A200QFS7"/>
<dbReference type="GO" id="GO:0005739">
    <property type="term" value="C:mitochondrion"/>
    <property type="evidence" value="ECO:0007669"/>
    <property type="project" value="TreeGrafter"/>
</dbReference>
<dbReference type="OrthoDB" id="3592703at2759"/>
<reference evidence="2 3" key="1">
    <citation type="journal article" date="2017" name="Mol. Plant">
        <title>The Genome of Medicinal Plant Macleaya cordata Provides New Insights into Benzylisoquinoline Alkaloids Metabolism.</title>
        <authorList>
            <person name="Liu X."/>
            <person name="Liu Y."/>
            <person name="Huang P."/>
            <person name="Ma Y."/>
            <person name="Qing Z."/>
            <person name="Tang Q."/>
            <person name="Cao H."/>
            <person name="Cheng P."/>
            <person name="Zheng Y."/>
            <person name="Yuan Z."/>
            <person name="Zhou Y."/>
            <person name="Liu J."/>
            <person name="Tang Z."/>
            <person name="Zhuo Y."/>
            <person name="Zhang Y."/>
            <person name="Yu L."/>
            <person name="Huang J."/>
            <person name="Yang P."/>
            <person name="Peng Q."/>
            <person name="Zhang J."/>
            <person name="Jiang W."/>
            <person name="Zhang Z."/>
            <person name="Lin K."/>
            <person name="Ro D.K."/>
            <person name="Chen X."/>
            <person name="Xiong X."/>
            <person name="Shang Y."/>
            <person name="Huang S."/>
            <person name="Zeng J."/>
        </authorList>
    </citation>
    <scope>NUCLEOTIDE SEQUENCE [LARGE SCALE GENOMIC DNA]</scope>
    <source>
        <strain evidence="3">cv. BLH2017</strain>
        <tissue evidence="2">Root</tissue>
    </source>
</reference>
<dbReference type="PANTHER" id="PTHR43437">
    <property type="entry name" value="HYDROXYACYL-THIOESTER DEHYDRATASE TYPE 2, MITOCHONDRIAL-RELATED"/>
    <property type="match status" value="1"/>
</dbReference>
<organism evidence="2 3">
    <name type="scientific">Macleaya cordata</name>
    <name type="common">Five-seeded plume-poppy</name>
    <name type="synonym">Bocconia cordata</name>
    <dbReference type="NCBI Taxonomy" id="56857"/>
    <lineage>
        <taxon>Eukaryota</taxon>
        <taxon>Viridiplantae</taxon>
        <taxon>Streptophyta</taxon>
        <taxon>Embryophyta</taxon>
        <taxon>Tracheophyta</taxon>
        <taxon>Spermatophyta</taxon>
        <taxon>Magnoliopsida</taxon>
        <taxon>Ranunculales</taxon>
        <taxon>Papaveraceae</taxon>
        <taxon>Papaveroideae</taxon>
        <taxon>Macleaya</taxon>
    </lineage>
</organism>
<dbReference type="Pfam" id="PF01575">
    <property type="entry name" value="MaoC_dehydratas"/>
    <property type="match status" value="1"/>
</dbReference>
<dbReference type="PANTHER" id="PTHR43437:SF3">
    <property type="entry name" value="HYDROXYACYL-THIOESTER DEHYDRATASE TYPE 2, MITOCHONDRIAL"/>
    <property type="match status" value="1"/>
</dbReference>
<feature type="domain" description="MaoC-like" evidence="1">
    <location>
        <begin position="85"/>
        <end position="178"/>
    </location>
</feature>
<sequence length="208" mass="23578">MLEICFLGGVDRILGLRFRFGVLQVDITYRFTESSIYSNLRDTMKSPRFHETMLLKRLVSNFMPSLSFTSLSSEPCVLKIGDLLRKSRNFSDQDVLDYSKLSHDLNPMHFDSKCAQDAGFKDRIVHGMLVASLFPQIIASHFPGAVYVSQSLHFKLPVYIGEEVVAQIQALNIRENKKRYIAKFATKCFKNGELLVLDGEAVALLPSH</sequence>
<name>A0A200QFS7_MACCD</name>
<dbReference type="InterPro" id="IPR029069">
    <property type="entry name" value="HotDog_dom_sf"/>
</dbReference>
<dbReference type="Proteomes" id="UP000195402">
    <property type="component" value="Unassembled WGS sequence"/>
</dbReference>
<evidence type="ECO:0000259" key="1">
    <source>
        <dbReference type="Pfam" id="PF01575"/>
    </source>
</evidence>
<gene>
    <name evidence="2" type="ORF">BVC80_1785g5</name>
</gene>
<dbReference type="STRING" id="56857.A0A200QFS7"/>
<dbReference type="FunCoup" id="A0A200QFS7">
    <property type="interactions" value="160"/>
</dbReference>
<dbReference type="OMA" id="IYIGQQM"/>
<dbReference type="InterPro" id="IPR050965">
    <property type="entry name" value="UPF0336/Enoyl-CoA_hydratase"/>
</dbReference>
<keyword evidence="3" id="KW-1185">Reference proteome</keyword>
<dbReference type="GO" id="GO:0019171">
    <property type="term" value="F:(3R)-hydroxyacyl-[acyl-carrier-protein] dehydratase activity"/>
    <property type="evidence" value="ECO:0007669"/>
    <property type="project" value="TreeGrafter"/>
</dbReference>
<dbReference type="CDD" id="cd03449">
    <property type="entry name" value="R_hydratase"/>
    <property type="match status" value="1"/>
</dbReference>
<dbReference type="InterPro" id="IPR002539">
    <property type="entry name" value="MaoC-like_dom"/>
</dbReference>
<proteinExistence type="predicted"/>
<dbReference type="Gene3D" id="3.10.129.10">
    <property type="entry name" value="Hotdog Thioesterase"/>
    <property type="match status" value="1"/>
</dbReference>
<dbReference type="SUPFAM" id="SSF54637">
    <property type="entry name" value="Thioesterase/thiol ester dehydrase-isomerase"/>
    <property type="match status" value="1"/>
</dbReference>
<dbReference type="GO" id="GO:0006633">
    <property type="term" value="P:fatty acid biosynthetic process"/>
    <property type="evidence" value="ECO:0007669"/>
    <property type="project" value="TreeGrafter"/>
</dbReference>
<comment type="caution">
    <text evidence="2">The sequence shown here is derived from an EMBL/GenBank/DDBJ whole genome shotgun (WGS) entry which is preliminary data.</text>
</comment>
<evidence type="ECO:0000313" key="3">
    <source>
        <dbReference type="Proteomes" id="UP000195402"/>
    </source>
</evidence>
<accession>A0A200QFS7</accession>
<evidence type="ECO:0000313" key="2">
    <source>
        <dbReference type="EMBL" id="OVA09227.1"/>
    </source>
</evidence>